<feature type="transmembrane region" description="Helical" evidence="1">
    <location>
        <begin position="136"/>
        <end position="157"/>
    </location>
</feature>
<dbReference type="SUPFAM" id="SSF50156">
    <property type="entry name" value="PDZ domain-like"/>
    <property type="match status" value="1"/>
</dbReference>
<dbReference type="InterPro" id="IPR001478">
    <property type="entry name" value="PDZ"/>
</dbReference>
<feature type="domain" description="PDZ" evidence="2">
    <location>
        <begin position="530"/>
        <end position="594"/>
    </location>
</feature>
<dbReference type="EMBL" id="HBED01032194">
    <property type="protein sequence ID" value="CAD8317340.1"/>
    <property type="molecule type" value="Transcribed_RNA"/>
</dbReference>
<accession>A0A7R9WA17</accession>
<dbReference type="InterPro" id="IPR036034">
    <property type="entry name" value="PDZ_sf"/>
</dbReference>
<evidence type="ECO:0000313" key="3">
    <source>
        <dbReference type="EMBL" id="CAD8317340.1"/>
    </source>
</evidence>
<dbReference type="Gene3D" id="2.30.42.10">
    <property type="match status" value="1"/>
</dbReference>
<organism evidence="3">
    <name type="scientific">Pseudictyota dubia</name>
    <dbReference type="NCBI Taxonomy" id="2749911"/>
    <lineage>
        <taxon>Eukaryota</taxon>
        <taxon>Sar</taxon>
        <taxon>Stramenopiles</taxon>
        <taxon>Ochrophyta</taxon>
        <taxon>Bacillariophyta</taxon>
        <taxon>Mediophyceae</taxon>
        <taxon>Biddulphiophycidae</taxon>
        <taxon>Eupodiscales</taxon>
        <taxon>Odontellaceae</taxon>
        <taxon>Pseudictyota</taxon>
    </lineage>
</organism>
<evidence type="ECO:0000259" key="2">
    <source>
        <dbReference type="PROSITE" id="PS50106"/>
    </source>
</evidence>
<dbReference type="PROSITE" id="PS50106">
    <property type="entry name" value="PDZ"/>
    <property type="match status" value="1"/>
</dbReference>
<dbReference type="PANTHER" id="PTHR38909">
    <property type="entry name" value="G PROTEIN GAMMA DOMAIN-CONTAINING PROTEIN"/>
    <property type="match status" value="1"/>
</dbReference>
<sequence>MSRGVLRTTRCGTSSDSHHERCQSAYQSALYLQSYRENPLRKNLLKEEHVSEPLVRLSKRFRKSWMQLSQRENRSIFLHGKKYSSVRSSACLREAEFSRASKGQRSRRSLRQEEESDERCLQIKIRYRSASASRRWAIYPSFSLLNVVIMLFVGIILSSKPAVAHYDPERLQDYSYALAGSSQTPNTTSEKRIPNVPNSTTKDYGAEMGMDLINCNILSDKSIDLWEIVTSAFILKSFSLRDEEDLQQWNVTSKVVEQFHIPGVRRLKACSMCFLRRSQSRLLQVTQPLRILFDVSVSFQSASENHDVEQWILDIFGTAAQRAIYILALNGTIDESFESVQNVRVYSRNILRNEVQQNQQEGNNTTLIIVAIVLGSVSCVALAGLLGYLRFTSKKERDDSEQIEKALPPETNDVVTDDRVVAVVDMSNPVDPDLSTLGGSVASGYDAVASLDGTQHSEAPEGYNNRKSEYSKGGKEFGEYTASEGSTHQGSPSVGMYSFESGSLHANKQLSVISDDASFEMQFSGNGGENIFQVAAPRGKLGVIIDTPENSPPTVFAIKDTSPLAGAVTVGDQLVSVDGINTTEMSSVEVSQLLYEKAENHTRKLSFHRTIGSA</sequence>
<keyword evidence="1" id="KW-0472">Membrane</keyword>
<feature type="transmembrane region" description="Helical" evidence="1">
    <location>
        <begin position="367"/>
        <end position="389"/>
    </location>
</feature>
<keyword evidence="1" id="KW-1133">Transmembrane helix</keyword>
<proteinExistence type="predicted"/>
<evidence type="ECO:0000256" key="1">
    <source>
        <dbReference type="SAM" id="Phobius"/>
    </source>
</evidence>
<protein>
    <recommendedName>
        <fullName evidence="2">PDZ domain-containing protein</fullName>
    </recommendedName>
</protein>
<dbReference type="PANTHER" id="PTHR38909:SF1">
    <property type="entry name" value="G PROTEIN GAMMA DOMAIN-CONTAINING PROTEIN"/>
    <property type="match status" value="1"/>
</dbReference>
<keyword evidence="1" id="KW-0812">Transmembrane</keyword>
<gene>
    <name evidence="3" type="ORF">TDUB1175_LOCUS16134</name>
</gene>
<dbReference type="AlphaFoldDB" id="A0A7R9WA17"/>
<reference evidence="3" key="1">
    <citation type="submission" date="2021-01" db="EMBL/GenBank/DDBJ databases">
        <authorList>
            <person name="Corre E."/>
            <person name="Pelletier E."/>
            <person name="Niang G."/>
            <person name="Scheremetjew M."/>
            <person name="Finn R."/>
            <person name="Kale V."/>
            <person name="Holt S."/>
            <person name="Cochrane G."/>
            <person name="Meng A."/>
            <person name="Brown T."/>
            <person name="Cohen L."/>
        </authorList>
    </citation>
    <scope>NUCLEOTIDE SEQUENCE</scope>
    <source>
        <strain evidence="3">CCMP147</strain>
    </source>
</reference>
<name>A0A7R9WA17_9STRA</name>